<dbReference type="GO" id="GO:0061630">
    <property type="term" value="F:ubiquitin protein ligase activity"/>
    <property type="evidence" value="ECO:0007669"/>
    <property type="project" value="UniProtKB-EC"/>
</dbReference>
<reference evidence="9 10" key="1">
    <citation type="submission" date="2024-10" db="EMBL/GenBank/DDBJ databases">
        <title>Updated reference genomes for cyclostephanoid diatoms.</title>
        <authorList>
            <person name="Roberts W.R."/>
            <person name="Alverson A.J."/>
        </authorList>
    </citation>
    <scope>NUCLEOTIDE SEQUENCE [LARGE SCALE GENOMIC DNA]</scope>
    <source>
        <strain evidence="9 10">AJA276-08</strain>
    </source>
</reference>
<organism evidence="9 10">
    <name type="scientific">Stephanodiscus triporus</name>
    <dbReference type="NCBI Taxonomy" id="2934178"/>
    <lineage>
        <taxon>Eukaryota</taxon>
        <taxon>Sar</taxon>
        <taxon>Stramenopiles</taxon>
        <taxon>Ochrophyta</taxon>
        <taxon>Bacillariophyta</taxon>
        <taxon>Coscinodiscophyceae</taxon>
        <taxon>Thalassiosirophycidae</taxon>
        <taxon>Stephanodiscales</taxon>
        <taxon>Stephanodiscaceae</taxon>
        <taxon>Stephanodiscus</taxon>
    </lineage>
</organism>
<feature type="region of interest" description="Disordered" evidence="7">
    <location>
        <begin position="1"/>
        <end position="79"/>
    </location>
</feature>
<evidence type="ECO:0000313" key="10">
    <source>
        <dbReference type="Proteomes" id="UP001530315"/>
    </source>
</evidence>
<keyword evidence="5 6" id="KW-0833">Ubl conjugation pathway</keyword>
<evidence type="ECO:0000256" key="6">
    <source>
        <dbReference type="PROSITE-ProRule" id="PRU00104"/>
    </source>
</evidence>
<evidence type="ECO:0000256" key="3">
    <source>
        <dbReference type="ARBA" id="ARBA00012485"/>
    </source>
</evidence>
<evidence type="ECO:0000256" key="5">
    <source>
        <dbReference type="ARBA" id="ARBA00022786"/>
    </source>
</evidence>
<dbReference type="FunFam" id="3.90.1750.10:FF:000079">
    <property type="entry name" value="E3 ubiquitin-protein ligase"/>
    <property type="match status" value="1"/>
</dbReference>
<dbReference type="AlphaFoldDB" id="A0ABD3NG31"/>
<name>A0ABD3NG31_9STRA</name>
<dbReference type="CDD" id="cd00078">
    <property type="entry name" value="HECTc"/>
    <property type="match status" value="1"/>
</dbReference>
<feature type="region of interest" description="Disordered" evidence="7">
    <location>
        <begin position="220"/>
        <end position="242"/>
    </location>
</feature>
<keyword evidence="10" id="KW-1185">Reference proteome</keyword>
<comment type="pathway">
    <text evidence="2">Protein modification; protein ubiquitination.</text>
</comment>
<evidence type="ECO:0000313" key="9">
    <source>
        <dbReference type="EMBL" id="KAL3774838.1"/>
    </source>
</evidence>
<dbReference type="SUPFAM" id="SSF56204">
    <property type="entry name" value="Hect, E3 ligase catalytic domain"/>
    <property type="match status" value="1"/>
</dbReference>
<dbReference type="EC" id="2.3.2.26" evidence="3"/>
<proteinExistence type="predicted"/>
<dbReference type="PANTHER" id="PTHR11254:SF440">
    <property type="entry name" value="E3 UBIQUITIN-PROTEIN LIGASE NEDD-4"/>
    <property type="match status" value="1"/>
</dbReference>
<dbReference type="FunFam" id="3.30.2410.10:FF:000009">
    <property type="entry name" value="Probable E3 ubiquitin-protein ligase HECTD2"/>
    <property type="match status" value="1"/>
</dbReference>
<feature type="active site" description="Glycyl thioester intermediate" evidence="6">
    <location>
        <position position="773"/>
    </location>
</feature>
<dbReference type="EMBL" id="JALLAZ020001444">
    <property type="protein sequence ID" value="KAL3774838.1"/>
    <property type="molecule type" value="Genomic_DNA"/>
</dbReference>
<dbReference type="PROSITE" id="PS50237">
    <property type="entry name" value="HECT"/>
    <property type="match status" value="1"/>
</dbReference>
<dbReference type="Pfam" id="PF00632">
    <property type="entry name" value="HECT"/>
    <property type="match status" value="1"/>
</dbReference>
<feature type="domain" description="HECT" evidence="8">
    <location>
        <begin position="463"/>
        <end position="806"/>
    </location>
</feature>
<sequence length="806" mass="89598">MGCCQSSSSSHGNSGSSTLAYPAAPATDAAVAPPAPPPASSQSATTSSGTSATSSSSVISHPGAYMITPDPAGPTQDYQIQIPHDIGPGQEFYVVAGHCMFPLRCPAESRGGDNLRIQVPMSDPVMRREALGMAVLTCALPGAEGGGGAVRMSDDVARLNSFREEEQMQPQQYQVTVPAGIFPGMQFMVNIEGQNMMVTCPANVQAGMNWILPPVLTPSSPLTSLDRPPPEEHRSPTGPPMSQFMQTYDVVVPPGVRPNQPFSLIANGQRVLVTCPPNVRPGMTLRFQLPLLGNNDDPAAKDEGGKKPPPAVQLEYESIKDGWARTIRVKDMRFVWVRMNEDGDIDPRPDDRFDVRHSAYTRKITFLEGNDKRMRTGTLSLVPANESSVESSVACASGVGPEVVGYAEIAAAHQRGSFDEKAAWFQEICRERLHAKWTDGHVRLIVRRWALLRDSMEAVMSLGRDDLRKYWRFEFMGEIGIDAGGLAREWFQLVSEEIFNPDMGLWLPSASNQMAMRINPASEISCPEDHLIYFRFWGRVMGKALFDGHLVAGHMVRHMYKHILGWPVMFEDLKLPDEEYYNSLKSSLEVENVDDLCVDFTFTENALGENRVVELMEGGKDVPVTNQNLPEFLEANLKYHLMDRVKPQLTELLLGFYDVIPESLLTIFDFQELELLMCGVPVIDIDDWMANTSYLGLFQQEGANSKTCQWFWEVVREEFNQETRARLLQFVTGTSGVPSRGFSVLQGNDGTIRLFCINGIRKEESFYPRSHTCFNRLDLPVYDSKEELRDKLKVSIATSATGFDIQ</sequence>
<protein>
    <recommendedName>
        <fullName evidence="3">HECT-type E3 ubiquitin transferase</fullName>
        <ecNumber evidence="3">2.3.2.26</ecNumber>
    </recommendedName>
</protein>
<dbReference type="Gene3D" id="3.30.2160.10">
    <property type="entry name" value="Hect, E3 ligase catalytic domain"/>
    <property type="match status" value="1"/>
</dbReference>
<evidence type="ECO:0000256" key="4">
    <source>
        <dbReference type="ARBA" id="ARBA00022679"/>
    </source>
</evidence>
<comment type="catalytic activity">
    <reaction evidence="1">
        <text>S-ubiquitinyl-[E2 ubiquitin-conjugating enzyme]-L-cysteine + [acceptor protein]-L-lysine = [E2 ubiquitin-conjugating enzyme]-L-cysteine + N(6)-ubiquitinyl-[acceptor protein]-L-lysine.</text>
        <dbReference type="EC" id="2.3.2.26"/>
    </reaction>
</comment>
<evidence type="ECO:0000259" key="8">
    <source>
        <dbReference type="PROSITE" id="PS50237"/>
    </source>
</evidence>
<dbReference type="Proteomes" id="UP001530315">
    <property type="component" value="Unassembled WGS sequence"/>
</dbReference>
<accession>A0ABD3NG31</accession>
<dbReference type="GO" id="GO:0005737">
    <property type="term" value="C:cytoplasm"/>
    <property type="evidence" value="ECO:0007669"/>
    <property type="project" value="UniProtKB-ARBA"/>
</dbReference>
<dbReference type="InterPro" id="IPR050409">
    <property type="entry name" value="E3_ubiq-protein_ligase"/>
</dbReference>
<dbReference type="SMART" id="SM00119">
    <property type="entry name" value="HECTc"/>
    <property type="match status" value="1"/>
</dbReference>
<keyword evidence="4" id="KW-0808">Transferase</keyword>
<dbReference type="Gene3D" id="3.30.2410.10">
    <property type="entry name" value="Hect, E3 ligase catalytic domain"/>
    <property type="match status" value="1"/>
</dbReference>
<dbReference type="InterPro" id="IPR035983">
    <property type="entry name" value="Hect_E3_ubiquitin_ligase"/>
</dbReference>
<feature type="region of interest" description="Disordered" evidence="7">
    <location>
        <begin position="290"/>
        <end position="311"/>
    </location>
</feature>
<evidence type="ECO:0000256" key="7">
    <source>
        <dbReference type="SAM" id="MobiDB-lite"/>
    </source>
</evidence>
<comment type="caution">
    <text evidence="9">The sequence shown here is derived from an EMBL/GenBank/DDBJ whole genome shotgun (WGS) entry which is preliminary data.</text>
</comment>
<gene>
    <name evidence="9" type="ORF">ACHAW5_007959</name>
</gene>
<feature type="compositionally biased region" description="Low complexity" evidence="7">
    <location>
        <begin position="40"/>
        <end position="57"/>
    </location>
</feature>
<dbReference type="InterPro" id="IPR000569">
    <property type="entry name" value="HECT_dom"/>
</dbReference>
<evidence type="ECO:0000256" key="1">
    <source>
        <dbReference type="ARBA" id="ARBA00000885"/>
    </source>
</evidence>
<dbReference type="Gene3D" id="3.90.1750.10">
    <property type="entry name" value="Hect, E3 ligase catalytic domains"/>
    <property type="match status" value="1"/>
</dbReference>
<feature type="compositionally biased region" description="Low complexity" evidence="7">
    <location>
        <begin position="1"/>
        <end position="32"/>
    </location>
</feature>
<dbReference type="PANTHER" id="PTHR11254">
    <property type="entry name" value="HECT DOMAIN UBIQUITIN-PROTEIN LIGASE"/>
    <property type="match status" value="1"/>
</dbReference>
<evidence type="ECO:0000256" key="2">
    <source>
        <dbReference type="ARBA" id="ARBA00004906"/>
    </source>
</evidence>